<accession>A0A9X2SRD0</accession>
<comment type="caution">
    <text evidence="1">The sequence shown here is derived from an EMBL/GenBank/DDBJ whole genome shotgun (WGS) entry which is preliminary data.</text>
</comment>
<name>A0A9X2SRD0_9BACE</name>
<dbReference type="Gene3D" id="3.10.450.50">
    <property type="match status" value="1"/>
</dbReference>
<dbReference type="EMBL" id="JAMZED010000005">
    <property type="protein sequence ID" value="MCR6503806.1"/>
    <property type="molecule type" value="Genomic_DNA"/>
</dbReference>
<protein>
    <submittedName>
        <fullName evidence="1">SEC-C domain-containing protein</fullName>
    </submittedName>
</protein>
<organism evidence="1 2">
    <name type="scientific">Bacteroides muris</name>
    <name type="common">ex Fokt et al. 2023</name>
    <dbReference type="NCBI Taxonomy" id="2937417"/>
    <lineage>
        <taxon>Bacteria</taxon>
        <taxon>Pseudomonadati</taxon>
        <taxon>Bacteroidota</taxon>
        <taxon>Bacteroidia</taxon>
        <taxon>Bacteroidales</taxon>
        <taxon>Bacteroidaceae</taxon>
        <taxon>Bacteroides</taxon>
    </lineage>
</organism>
<dbReference type="Proteomes" id="UP001143192">
    <property type="component" value="Unassembled WGS sequence"/>
</dbReference>
<keyword evidence="2" id="KW-1185">Reference proteome</keyword>
<dbReference type="SUPFAM" id="SSF103642">
    <property type="entry name" value="Sec-C motif"/>
    <property type="match status" value="1"/>
</dbReference>
<evidence type="ECO:0000313" key="1">
    <source>
        <dbReference type="EMBL" id="MCR6503806.1"/>
    </source>
</evidence>
<dbReference type="InterPro" id="IPR004027">
    <property type="entry name" value="SEC_C_motif"/>
</dbReference>
<evidence type="ECO:0000313" key="2">
    <source>
        <dbReference type="Proteomes" id="UP001143192"/>
    </source>
</evidence>
<proteinExistence type="predicted"/>
<sequence>MEESKIFITNYPRTKQCVSFVQVGNERKTIDIISGYDININKNEVTLQIARDLITALLTFDKIYIEGNHIVDIIQVLGSDNLKQLLGLHLLCLIPDQELNPVMMKLDSEEWKHDFFPYPQGHCTNENMLESDFKLDNIHKWSHIENWFNQNDFKGVEANTILYLIDENSVDIDAENIKKQINEETNIDISNTTFLHDSNFYRKQNDGRWEYNLLSRIRLQELNKDVILAATLNIDNIKMDAAINELMYRKTASAFSKNIHCGIDELIRIEQQKGFPDLGKLFVERIINLDDVLKLRNNFHNNIFRYWIQKKEYDEQLIQKEVMNSVQNIIGSKLTNPLRYIGTNLIGLLGFASGLAVSAFDSFVLDKILKGWHPNFFLDDVLKRKIDECIEKENRKNHIEKINKIFQRIGRNDPCPCGSGKKFKKCHGKEL</sequence>
<dbReference type="AlphaFoldDB" id="A0A9X2SRD0"/>
<reference evidence="1" key="2">
    <citation type="submission" date="2022-04" db="EMBL/GenBank/DDBJ databases">
        <authorList>
            <person name="Fokt H."/>
            <person name="Baines J."/>
        </authorList>
    </citation>
    <scope>NUCLEOTIDE SEQUENCE</scope>
    <source>
        <strain evidence="1">KH365_2</strain>
    </source>
</reference>
<gene>
    <name evidence="1" type="ORF">M1B79_03720</name>
</gene>
<reference evidence="1" key="1">
    <citation type="journal article" date="2022" name="Arch. Microbiol.">
        <title>Bacteroides muris sp. nov. isolated from the cecum of wild-derived house mice.</title>
        <authorList>
            <person name="Fokt H."/>
            <person name="Unni R."/>
            <person name="Repnik U."/>
            <person name="Schmitz R.A."/>
            <person name="Bramkamp M."/>
            <person name="Baines J.F."/>
            <person name="Unterweger D."/>
        </authorList>
    </citation>
    <scope>NUCLEOTIDE SEQUENCE</scope>
    <source>
        <strain evidence="1">KH365_2</strain>
    </source>
</reference>
<dbReference type="Pfam" id="PF02810">
    <property type="entry name" value="SEC-C"/>
    <property type="match status" value="1"/>
</dbReference>